<sequence length="70" mass="7784">MAQHTGRGAQRQPLLALIEMRQQQPNTSTNPTFVPSDTLASYDPTAHEKRRVIDRQAPSDDPPLFGATVR</sequence>
<proteinExistence type="predicted"/>
<protein>
    <submittedName>
        <fullName evidence="2">Uncharacterized protein</fullName>
    </submittedName>
</protein>
<dbReference type="Proteomes" id="UP000670475">
    <property type="component" value="Unassembled WGS sequence"/>
</dbReference>
<reference evidence="2" key="1">
    <citation type="submission" date="2021-03" db="EMBL/GenBank/DDBJ databases">
        <title>Whole genome sequence of Streptomyces bomunensis MMS17-BM035.</title>
        <authorList>
            <person name="Lee J.H."/>
        </authorList>
    </citation>
    <scope>NUCLEOTIDE SEQUENCE</scope>
    <source>
        <strain evidence="2">MMS17-BM035</strain>
    </source>
</reference>
<dbReference type="AlphaFoldDB" id="A0A940MH62"/>
<comment type="caution">
    <text evidence="2">The sequence shown here is derived from an EMBL/GenBank/DDBJ whole genome shotgun (WGS) entry which is preliminary data.</text>
</comment>
<evidence type="ECO:0000313" key="3">
    <source>
        <dbReference type="Proteomes" id="UP000670475"/>
    </source>
</evidence>
<feature type="region of interest" description="Disordered" evidence="1">
    <location>
        <begin position="23"/>
        <end position="70"/>
    </location>
</feature>
<accession>A0A940MH62</accession>
<gene>
    <name evidence="2" type="ORF">JFN87_18805</name>
</gene>
<evidence type="ECO:0000256" key="1">
    <source>
        <dbReference type="SAM" id="MobiDB-lite"/>
    </source>
</evidence>
<evidence type="ECO:0000313" key="2">
    <source>
        <dbReference type="EMBL" id="MBP0459537.1"/>
    </source>
</evidence>
<feature type="compositionally biased region" description="Polar residues" evidence="1">
    <location>
        <begin position="23"/>
        <end position="39"/>
    </location>
</feature>
<organism evidence="2 3">
    <name type="scientific">Streptomyces montanisoli</name>
    <dbReference type="NCBI Taxonomy" id="2798581"/>
    <lineage>
        <taxon>Bacteria</taxon>
        <taxon>Bacillati</taxon>
        <taxon>Actinomycetota</taxon>
        <taxon>Actinomycetes</taxon>
        <taxon>Kitasatosporales</taxon>
        <taxon>Streptomycetaceae</taxon>
        <taxon>Streptomyces</taxon>
    </lineage>
</organism>
<feature type="compositionally biased region" description="Basic and acidic residues" evidence="1">
    <location>
        <begin position="45"/>
        <end position="58"/>
    </location>
</feature>
<keyword evidence="3" id="KW-1185">Reference proteome</keyword>
<name>A0A940MH62_9ACTN</name>
<dbReference type="EMBL" id="JAGIQL010000076">
    <property type="protein sequence ID" value="MBP0459537.1"/>
    <property type="molecule type" value="Genomic_DNA"/>
</dbReference>